<dbReference type="PANTHER" id="PTHR33050">
    <property type="entry name" value="REVERSE TRANSCRIPTASE DOMAIN-CONTAINING PROTEIN"/>
    <property type="match status" value="1"/>
</dbReference>
<name>A0A812N2C4_9DINO</name>
<evidence type="ECO:0000256" key="1">
    <source>
        <dbReference type="SAM" id="MobiDB-lite"/>
    </source>
</evidence>
<sequence>MSNPSSEPDNLDPWLLFSPAGVVDQTECDLRAADEQAQSFVRSLQGSFQGGESGALEDTEALESRNWVNCTRPFQGLPGVPGDDEGWVDPGWVQGREPVFGTRIPPSSCAPTSISEAAWYDACRDLETDDFLSATLRVANHSFQESDDASLLVPLPDDRILGDFQRAAVEATSQQRFESRPRFSWETSSSLRFSWERGTSPLQVIGAIDFLDPEESDDEAKRRCVPPTTVKFLKRITVERSEEDIRTAALKKMRLVILWDPEVSSLGRSLLSLLGADVNEEAIKKSFSDAFRTKASRTISKRGGSLLRYFSWCTTESIDSPLAVDEPTIYMYANFLRDSGARPTSMTHFVEGLRFVHGVAKLLHMEPETVLSSRVLGISRDLYLMKRPLQQKPELTVPMLMALEAFCVETGPVLACICGQLLFCAHSADRWSDSQNLKEISIQESDGVILVVASGLTSKTTVSKEAKTRLLPYAALGCGLSGNNWAKAWLKAREHEGLSLENFALPSRLESQNRWSSVQMGSVEATSYLQDFLILKGIDQDQAMQRATHSLKATLTSWAGRCPRPKFSGAEKRLLGHHIAPKEKSPATYARQQYTLLYGRVMAMFEAIRAGDYDPDLSDVDRVVQVAAAERPGAAQDVIAPEPEAPVPRHDFDEFEDPPSSQSSEASEAPGRGGGGLQRASHRSLTIGDVAPTRTQVEIFGESKLSLLQLTRSLYRESPSCECRAMAGIAVDSEAWFLERCQKVKLSESTIRILVDAGFKSFGTLAFAVSTTPTQLDEADVKRWMGNIFPHDFPPDQSSKVRRLMFEAQNLSVADMKARVEPAADTAAVRAMPNAERLARQEALKKRVTGLILSPETLPAHSVVDTLVKQLEDGVLQYLPAYRIISRAQEAQMLKKDQQVVVDGEGNLKMASKAESATCDTHTDLALRNAWTRRSLAYDLAGLCSFQVLEEWCHKCFLALMRPVPNGYSKVTTHQLIAADRHLFTLASHALLGKLAGEPGREKPLETQIKLLSESQEVLQYLNALPTPPPSAPWPGKRKWDDPKGGEKGDKGKGKGKGKSSKGEVRKEFTVPDGCVSRVNDKPVCFAFNQGPEALAEQLLRKPTLEAFDVLRVFDLLPRNPSKRDAFHHRSFGCGAWVFGSQIGIRTDTKSFPKSSALFCRYVHQVNPHHTFSSLVLLDDVQSPLHVDCNNDRSSWNLVIPLTRFRKGQIWEECEGGADRFEDASGTFWGRLHDVSAGPVLLHAAVNRHAVLPWEGRRVVLIAFTPRDSPKLPLADRDWLGDIGFRLPSSSALPTLGPPKLFLEVFSGSATLARAAQRLGFTAVAVDNCPRRPQVPTVRLDLASDMGRDALFRLLHDKKPAAVHLGPPCGTSSRARERPLPAKLRALGLRDPRPLRSADFPLGLPHIDPASPDGLRLAAANRLYDLVFHVLLWCAEHDCVFTLENPSNSWFWSVLALKVRMHASPKVRRWFSDLHEIIFDACEHGGARPKSTKLLSNRAAFGSLRARCSGRHVHEPWGVSWRAGGWVWSTHLEAQYPVVLAARWAACFASACHVSPGPTEAPDPRLQSLSAVGRQTRKHKPLVSEYKFVRIMPRGQIPSSGCKVLGAPPVQGGDSGEVAEALPETSPDSEGLGLDRGEDCQVGFYRDPCEWFQAAKKVCHPLDSENKLPKELKASLEANMVADRRALFLRRKLALMKAEILSKKLEQDESKLHSAMPSWMQTVMQGKRILLLESLLRQHNFDDMEAIELLKSGVKLSGVSECPAAFDVKVKPATSTEAELRQVAPLKRAALLLENRASDPELERDLLKVTMDEAKAGWLQGPFSSETEVSEHLGRTDWSLMRRFGVRQGGKLRPIDDACDSDLNCTFTSTMKLKLQDGDFCISLAMEIAKRVMGKPGVVPREWSGRCLDLSGAYKQMAVCEQHRSLCVLLLRDADGRPIFFISSALVFGASASVYAFLRIARALSFLLNVVLEIPHANFFDDYPILVPSEDAEQVGLLCTKFLHLLGWKHAEIGEGHKGLPFAKSFDVLGLHLDISCISSGTLTVANKLGRVDRLLERLREIKQSAVLSRHEGQVLLGLLRYAAGFFGGRTLRYVCEDLNAIVHHGHHPSPVAVRLLCQRAITALESSRPLQLKADMPSSPVHLFTDGSWEKGVAGVGAVLFDAHDGSAEVFGGEMPKDMVESLLQTDGDHLIGQIETYAVVAMRIHLAHRLSGRRVIIWTDNEGCRFGLIKGRSKSHTMDTLIRSFAAAEDADPSHTWICRVPSYSNIADGPSRGKPEEALKISGVVDQTECDLRAADEQAQSFVRSLQGSFQGGESGALEDTAEIFMGNIFVFAFFLGERCVPPTTVKFLKRITVERSEEDIRTAALKKMRLVILWDPEVSSLGRSLLSLLGADVNEEAIKKSFSDAFRTKASRTISKRGGSLLRYFSWCTTESIDSPLAVDEPTIYMYANFLRDSGARPTSMTHFVEGLRFVHGVAKLLHMEPETVLSSRVLGISRDLHLMKRPLQQKPELTVPMLMALEAFCVETGPVLACICGQLLFCAHSADRWSDSQNLKEISIQESDGVILVVASGLTSKTTVSKEAKTRLLPYAALGCGLSGNNWAKAWLKAREHEGLSLENFALPSRLESQNRWSSVQMGSVEATSYLQDFLILKGIDQDQAMQRATHSLKATLTSWAGRCPRPKFSGAEKRLLGHHIAPKEKSPATYARQQYTLLYGRVMAMFEAIRAGDYDPDLSDVDRVVQVAAAERPGAAQDVIAPEPEAPVPRHDFDEFEASHRSLTIGDVAPTRTQVEIFGESKLSLLQLTRSLYRESPSCECRAMAGIAVDSEAWFLERCQKVKLSESTIRILVDAGFKSFGTLAFAVSTTPTQLDEADVKRWMGNIFPHDFPPDQSSKVRRLMFEAQNLSVADMKARVEPAADTAAVRAMPNAERLARQEALKKRVTGLILSPETLPAHSVVDTLVKQLEDGVLQYLPAYRIISRAQEAQMLKKDQQVVVDGEGNLKMASKAESATCDTHTDLALRNAWTRRSLAYDLAGLCSFQVLEEWCHKCFLALMRPVPNGYSKVTTHQLIAADRHLFTLASHALLGKLAGEPGREKPLETQIKLLSESQEVLQYLNALPTPPPSAPWPGKRKWDDPKGGEKGDKGKGKGKGKSSKGEVRKEFTVPDGCVSRVNDKPVCFAFNQGPEALAEQLLRKPTLEAFDVLRVFDLLPRNPSKRDAFHHRSFGCGAWVFGSQIGIRTDTKSFPKSSALFCRYVHQVNPHHTFSSLVLLDDVQSPLHVDCNNDRSSWNLVIPLTRFRKGQIWEECEGGADRFEDASGTFWGRLHDVSAGPVLLHAAVNRHAVLPWEGRRVVLIAFTPRDSPKLPLADRDWLGDIGFRLPSSSALPTLGPPKLFLEVFSGSATLARAAQRLGFTAVAVDNCPRRPQVPTVRLDLASDMGRDALFRLLHDKKPAAVHLGPPCGTSSRARERPLPAKLRALGLRDPRPLRSADFPLGLPHIDPASPDGLRLAAANRLYDLVFHVLLWCAEHDCVFTLENPSNSWFWSVLALKVRMHASPKVRRWFSDLHEIIFDACEHGGARPKSTKLLSNRAAFGSLRARCSGRHVHEPWGVSWRAGGWVWSTHLEAQYPVVLAARWAACFASACHVSPGQTEAPDPRLQSLSAVGRQTRKHKPLVSEYKFVRIMPRGQIPSSGCKVLGAPPVQGGDSGEVAEALPETSPDSEGLGLDRGEDCQVGFYRDPCEWFQAAKKVCHPLDSENKLPKELKASLEANMVADRRALFLRRKLALMKAEILSKKLEQDESKLHSAMPSWMQTVMQGKRILLLESLLRQHNFDDMEAIELLKSGVKLSGVSECPAAFDVKVKPATSTEAELRQVAPLKRAALLLENRASDPELERDLLKVTMDEAKAGWLQGPFSSETEVSEHLGRTDWSLMRRFGVRQGGKLRPIDDACDSDLNCTFTSTMKLKLQDGDFCISLAMEIAKRVMGKPGVVPREWSGRCLDLSGAYKQMAVCEQHRSLCVLLLRDADGRPIFFISSALVFGASASVYAFLRIARALSFLLNVVLEIPHANFFDDYPILVPSEDAEQVGLLCTKFLHLLGWKHAEIGEGHKGLPFAKSFDVLGLHLDISCISSGTLTVANKLGRVDRLLERLREIKQSAVLSRHEGQVLLGLLRYAAGFFGGRTLRYVCEDLNAIVHHGHHPSPVAVRLLCQRAITALESSRPLQLKADMPSSPVHLFTDGSWEKGVAGVGAVLFDAHDGSAEVFGGEMPKDMVESLLQTDGDHLIGQIETYAVVAMRIHLAHRLSGRRVIIWTDNEGCRFGLIKGRSKSHTMDTLIRSFAAAEDADPSHTWICRVPSYSNIADGPSRGKPEEALKISGAVACQSFPWIRQAFETT</sequence>
<dbReference type="EMBL" id="CAJNDS010002002">
    <property type="protein sequence ID" value="CAE7295312.1"/>
    <property type="molecule type" value="Genomic_DNA"/>
</dbReference>
<gene>
    <name evidence="2" type="ORF">SNAT2548_LOCUS15548</name>
</gene>
<feature type="compositionally biased region" description="Basic and acidic residues" evidence="1">
    <location>
        <begin position="1038"/>
        <end position="1053"/>
    </location>
</feature>
<reference evidence="2" key="1">
    <citation type="submission" date="2021-02" db="EMBL/GenBank/DDBJ databases">
        <authorList>
            <person name="Dougan E. K."/>
            <person name="Rhodes N."/>
            <person name="Thang M."/>
            <person name="Chan C."/>
        </authorList>
    </citation>
    <scope>NUCLEOTIDE SEQUENCE</scope>
</reference>
<feature type="compositionally biased region" description="Low complexity" evidence="1">
    <location>
        <begin position="658"/>
        <end position="670"/>
    </location>
</feature>
<accession>A0A812N2C4</accession>
<protein>
    <submittedName>
        <fullName evidence="2">Uncharacterized protein</fullName>
    </submittedName>
</protein>
<comment type="caution">
    <text evidence="2">The sequence shown here is derived from an EMBL/GenBank/DDBJ whole genome shotgun (WGS) entry which is preliminary data.</text>
</comment>
<evidence type="ECO:0000313" key="2">
    <source>
        <dbReference type="EMBL" id="CAE7295312.1"/>
    </source>
</evidence>
<dbReference type="InterPro" id="IPR052055">
    <property type="entry name" value="Hepadnavirus_pol/RT"/>
</dbReference>
<feature type="region of interest" description="Disordered" evidence="1">
    <location>
        <begin position="1024"/>
        <end position="1066"/>
    </location>
</feature>
<organism evidence="2 3">
    <name type="scientific">Symbiodinium natans</name>
    <dbReference type="NCBI Taxonomy" id="878477"/>
    <lineage>
        <taxon>Eukaryota</taxon>
        <taxon>Sar</taxon>
        <taxon>Alveolata</taxon>
        <taxon>Dinophyceae</taxon>
        <taxon>Suessiales</taxon>
        <taxon>Symbiodiniaceae</taxon>
        <taxon>Symbiodinium</taxon>
    </lineage>
</organism>
<dbReference type="PANTHER" id="PTHR33050:SF7">
    <property type="entry name" value="RIBONUCLEASE H"/>
    <property type="match status" value="1"/>
</dbReference>
<keyword evidence="3" id="KW-1185">Reference proteome</keyword>
<feature type="compositionally biased region" description="Basic and acidic residues" evidence="1">
    <location>
        <begin position="3134"/>
        <end position="3149"/>
    </location>
</feature>
<evidence type="ECO:0000313" key="3">
    <source>
        <dbReference type="Proteomes" id="UP000604046"/>
    </source>
</evidence>
<feature type="region of interest" description="Disordered" evidence="1">
    <location>
        <begin position="3709"/>
        <end position="3729"/>
    </location>
</feature>
<proteinExistence type="predicted"/>
<feature type="region of interest" description="Disordered" evidence="1">
    <location>
        <begin position="3120"/>
        <end position="3162"/>
    </location>
</feature>
<feature type="region of interest" description="Disordered" evidence="1">
    <location>
        <begin position="631"/>
        <end position="688"/>
    </location>
</feature>
<dbReference type="Proteomes" id="UP000604046">
    <property type="component" value="Unassembled WGS sequence"/>
</dbReference>
<feature type="region of interest" description="Disordered" evidence="1">
    <location>
        <begin position="1613"/>
        <end position="1633"/>
    </location>
</feature>